<feature type="region of interest" description="Disordered" evidence="1">
    <location>
        <begin position="207"/>
        <end position="242"/>
    </location>
</feature>
<keyword evidence="3" id="KW-1185">Reference proteome</keyword>
<dbReference type="InterPro" id="IPR052400">
    <property type="entry name" value="Zn2-C6_fungal_TF"/>
</dbReference>
<evidence type="ECO:0000313" key="2">
    <source>
        <dbReference type="EMBL" id="KAF2116531.1"/>
    </source>
</evidence>
<dbReference type="GO" id="GO:0000981">
    <property type="term" value="F:DNA-binding transcription factor activity, RNA polymerase II-specific"/>
    <property type="evidence" value="ECO:0007669"/>
    <property type="project" value="TreeGrafter"/>
</dbReference>
<feature type="compositionally biased region" description="Polar residues" evidence="1">
    <location>
        <begin position="210"/>
        <end position="226"/>
    </location>
</feature>
<evidence type="ECO:0000256" key="1">
    <source>
        <dbReference type="SAM" id="MobiDB-lite"/>
    </source>
</evidence>
<dbReference type="AlphaFoldDB" id="A0A6A5ZDL5"/>
<accession>A0A6A5ZDL5</accession>
<name>A0A6A5ZDL5_9PLEO</name>
<protein>
    <submittedName>
        <fullName evidence="2">Uncharacterized protein</fullName>
    </submittedName>
</protein>
<dbReference type="PANTHER" id="PTHR47657">
    <property type="entry name" value="STEROL REGULATORY ELEMENT-BINDING PROTEIN ECM22"/>
    <property type="match status" value="1"/>
</dbReference>
<organism evidence="2 3">
    <name type="scientific">Lophiotrema nucula</name>
    <dbReference type="NCBI Taxonomy" id="690887"/>
    <lineage>
        <taxon>Eukaryota</taxon>
        <taxon>Fungi</taxon>
        <taxon>Dikarya</taxon>
        <taxon>Ascomycota</taxon>
        <taxon>Pezizomycotina</taxon>
        <taxon>Dothideomycetes</taxon>
        <taxon>Pleosporomycetidae</taxon>
        <taxon>Pleosporales</taxon>
        <taxon>Lophiotremataceae</taxon>
        <taxon>Lophiotrema</taxon>
    </lineage>
</organism>
<gene>
    <name evidence="2" type="ORF">BDV96DRAFT_598430</name>
</gene>
<reference evidence="2" key="1">
    <citation type="journal article" date="2020" name="Stud. Mycol.">
        <title>101 Dothideomycetes genomes: a test case for predicting lifestyles and emergence of pathogens.</title>
        <authorList>
            <person name="Haridas S."/>
            <person name="Albert R."/>
            <person name="Binder M."/>
            <person name="Bloem J."/>
            <person name="Labutti K."/>
            <person name="Salamov A."/>
            <person name="Andreopoulos B."/>
            <person name="Baker S."/>
            <person name="Barry K."/>
            <person name="Bills G."/>
            <person name="Bluhm B."/>
            <person name="Cannon C."/>
            <person name="Castanera R."/>
            <person name="Culley D."/>
            <person name="Daum C."/>
            <person name="Ezra D."/>
            <person name="Gonzalez J."/>
            <person name="Henrissat B."/>
            <person name="Kuo A."/>
            <person name="Liang C."/>
            <person name="Lipzen A."/>
            <person name="Lutzoni F."/>
            <person name="Magnuson J."/>
            <person name="Mondo S."/>
            <person name="Nolan M."/>
            <person name="Ohm R."/>
            <person name="Pangilinan J."/>
            <person name="Park H.-J."/>
            <person name="Ramirez L."/>
            <person name="Alfaro M."/>
            <person name="Sun H."/>
            <person name="Tritt A."/>
            <person name="Yoshinaga Y."/>
            <person name="Zwiers L.-H."/>
            <person name="Turgeon B."/>
            <person name="Goodwin S."/>
            <person name="Spatafora J."/>
            <person name="Crous P."/>
            <person name="Grigoriev I."/>
        </authorList>
    </citation>
    <scope>NUCLEOTIDE SEQUENCE</scope>
    <source>
        <strain evidence="2">CBS 627.86</strain>
    </source>
</reference>
<sequence>MYKANDMRLFHHFLIAAHPCIPQEHEAVWIRDVPAYSHQYDYLMHSILALSGSHLGLFINSPDGCMALSHRQKAIKGLENAFSRWPPEDDEVHIMLATSYLLGFQSAYMPDGLVDHILSFRGCSLLSKFILDNQVSGWFNVDPNMHTMWLELRLRNFPALDQGLARDGLQSLAEFAPLLSRPPAREIDRTVFAQLVECIRPLLTPVDQLDPSNSPSTTPAESQQRISNASSTSNSPPPLFPHINNPILPGEVAASFDGLMSNEMELITQVPPEHKPQPLRAFNALMSSLLVLTTYPQDQVLDFLSLSDNISNIVLAHFVAVRFIVAPLFAPQAAMRTPIEAMVEWCEYITQAVEDDEEVKWTRYVEWPRRILATMRCCLDQKRGLTFGDLYNILTKDPAAFREGRMSRL</sequence>
<dbReference type="PANTHER" id="PTHR47657:SF7">
    <property type="entry name" value="STEROL REGULATORY ELEMENT-BINDING PROTEIN ECM22"/>
    <property type="match status" value="1"/>
</dbReference>
<dbReference type="Proteomes" id="UP000799770">
    <property type="component" value="Unassembled WGS sequence"/>
</dbReference>
<evidence type="ECO:0000313" key="3">
    <source>
        <dbReference type="Proteomes" id="UP000799770"/>
    </source>
</evidence>
<dbReference type="EMBL" id="ML977320">
    <property type="protein sequence ID" value="KAF2116531.1"/>
    <property type="molecule type" value="Genomic_DNA"/>
</dbReference>
<proteinExistence type="predicted"/>
<dbReference type="OrthoDB" id="416217at2759"/>